<dbReference type="InterPro" id="IPR036874">
    <property type="entry name" value="Carbonic_anhydrase_sf"/>
</dbReference>
<dbReference type="Gene3D" id="3.40.1050.10">
    <property type="entry name" value="Carbonic anhydrase"/>
    <property type="match status" value="2"/>
</dbReference>
<evidence type="ECO:0000256" key="6">
    <source>
        <dbReference type="ARBA" id="ARBA00048348"/>
    </source>
</evidence>
<feature type="binding site" evidence="7">
    <location>
        <position position="16"/>
    </location>
    <ligand>
        <name>Zn(2+)</name>
        <dbReference type="ChEBI" id="CHEBI:29105"/>
    </ligand>
</feature>
<dbReference type="GO" id="GO:0071244">
    <property type="term" value="P:cellular response to carbon dioxide"/>
    <property type="evidence" value="ECO:0007669"/>
    <property type="project" value="TreeGrafter"/>
</dbReference>
<comment type="caution">
    <text evidence="9">The sequence shown here is derived from an EMBL/GenBank/DDBJ whole genome shotgun (WGS) entry which is preliminary data.</text>
</comment>
<comment type="cofactor">
    <cofactor evidence="7">
        <name>Zn(2+)</name>
        <dbReference type="ChEBI" id="CHEBI:29105"/>
    </cofactor>
    <text evidence="7">Binds 1 zinc ion per subunit.</text>
</comment>
<dbReference type="GO" id="GO:0008270">
    <property type="term" value="F:zinc ion binding"/>
    <property type="evidence" value="ECO:0007669"/>
    <property type="project" value="UniProtKB-UniRule"/>
</dbReference>
<evidence type="ECO:0000256" key="8">
    <source>
        <dbReference type="RuleBase" id="RU003956"/>
    </source>
</evidence>
<keyword evidence="3 7" id="KW-0479">Metal-binding</keyword>
<dbReference type="Proteomes" id="UP000249056">
    <property type="component" value="Unassembled WGS sequence"/>
</dbReference>
<dbReference type="EMBL" id="QKRW01000043">
    <property type="protein sequence ID" value="RAL60219.1"/>
    <property type="molecule type" value="Genomic_DNA"/>
</dbReference>
<evidence type="ECO:0000256" key="5">
    <source>
        <dbReference type="ARBA" id="ARBA00023239"/>
    </source>
</evidence>
<dbReference type="SUPFAM" id="SSF53056">
    <property type="entry name" value="beta-carbonic anhydrase, cab"/>
    <property type="match status" value="1"/>
</dbReference>
<evidence type="ECO:0000256" key="2">
    <source>
        <dbReference type="ARBA" id="ARBA00012925"/>
    </source>
</evidence>
<dbReference type="AlphaFoldDB" id="A0A395IPC6"/>
<protein>
    <recommendedName>
        <fullName evidence="2 8">Carbonic anhydrase</fullName>
        <ecNumber evidence="2 8">4.2.1.1</ecNumber>
    </recommendedName>
    <alternativeName>
        <fullName evidence="8">Carbonate dehydratase</fullName>
    </alternativeName>
</protein>
<evidence type="ECO:0000256" key="3">
    <source>
        <dbReference type="ARBA" id="ARBA00022723"/>
    </source>
</evidence>
<evidence type="ECO:0000256" key="1">
    <source>
        <dbReference type="ARBA" id="ARBA00006217"/>
    </source>
</evidence>
<dbReference type="PANTHER" id="PTHR11002">
    <property type="entry name" value="CARBONIC ANHYDRASE"/>
    <property type="match status" value="1"/>
</dbReference>
<reference evidence="9 10" key="1">
    <citation type="submission" date="2018-06" db="EMBL/GenBank/DDBJ databases">
        <title>Genome Sequence of the Brown Rot Fungal Pathogen Monilinia fructigena.</title>
        <authorList>
            <person name="Landi L."/>
            <person name="De Miccolis Angelini R.M."/>
            <person name="Pollastro S."/>
            <person name="Abate D."/>
            <person name="Faretra F."/>
            <person name="Romanazzi G."/>
        </authorList>
    </citation>
    <scope>NUCLEOTIDE SEQUENCE [LARGE SCALE GENOMIC DNA]</scope>
    <source>
        <strain evidence="9 10">Mfrg269</strain>
    </source>
</reference>
<evidence type="ECO:0000256" key="4">
    <source>
        <dbReference type="ARBA" id="ARBA00022833"/>
    </source>
</evidence>
<dbReference type="InterPro" id="IPR001765">
    <property type="entry name" value="Carbonic_anhydrase"/>
</dbReference>
<dbReference type="EC" id="4.2.1.1" evidence="2 8"/>
<comment type="function">
    <text evidence="8">Reversible hydration of carbon dioxide.</text>
</comment>
<proteinExistence type="inferred from homology"/>
<dbReference type="Pfam" id="PF00484">
    <property type="entry name" value="Pro_CA"/>
    <property type="match status" value="1"/>
</dbReference>
<accession>A0A395IPC6</accession>
<feature type="binding site" evidence="7">
    <location>
        <position position="14"/>
    </location>
    <ligand>
        <name>Zn(2+)</name>
        <dbReference type="ChEBI" id="CHEBI:29105"/>
    </ligand>
</feature>
<dbReference type="OrthoDB" id="10248475at2759"/>
<gene>
    <name evidence="9" type="ORF">DID88_000839</name>
</gene>
<keyword evidence="5 8" id="KW-0456">Lyase</keyword>
<keyword evidence="4 7" id="KW-0862">Zinc</keyword>
<comment type="catalytic activity">
    <reaction evidence="6 8">
        <text>hydrogencarbonate + H(+) = CO2 + H2O</text>
        <dbReference type="Rhea" id="RHEA:10748"/>
        <dbReference type="ChEBI" id="CHEBI:15377"/>
        <dbReference type="ChEBI" id="CHEBI:15378"/>
        <dbReference type="ChEBI" id="CHEBI:16526"/>
        <dbReference type="ChEBI" id="CHEBI:17544"/>
        <dbReference type="EC" id="4.2.1.1"/>
    </reaction>
</comment>
<keyword evidence="10" id="KW-1185">Reference proteome</keyword>
<dbReference type="GO" id="GO:0004089">
    <property type="term" value="F:carbonate dehydratase activity"/>
    <property type="evidence" value="ECO:0007669"/>
    <property type="project" value="UniProtKB-UniRule"/>
</dbReference>
<sequence length="164" mass="18226">MAQGQSPTILWLGCSDSRVPETTVLGLQPGDVFVHRNIANIVFADRHKLLGRHRIRRCALESSAYRFMRPHMLRWCRGRTWRIQGVEVLMGNVVVEEAIRDRGLKVHGVVYDIACGKIRDLGVGNCNEEEEIFGSDGVGKERDLVKGAHGMLVFGKEGATLSTA</sequence>
<evidence type="ECO:0000313" key="10">
    <source>
        <dbReference type="Proteomes" id="UP000249056"/>
    </source>
</evidence>
<dbReference type="GO" id="GO:0005737">
    <property type="term" value="C:cytoplasm"/>
    <property type="evidence" value="ECO:0007669"/>
    <property type="project" value="TreeGrafter"/>
</dbReference>
<name>A0A395IPC6_9HELO</name>
<dbReference type="SMART" id="SM00947">
    <property type="entry name" value="Pro_CA"/>
    <property type="match status" value="1"/>
</dbReference>
<dbReference type="PANTHER" id="PTHR11002:SF76">
    <property type="entry name" value="CARBONIC ANHYDRASE"/>
    <property type="match status" value="1"/>
</dbReference>
<organism evidence="9 10">
    <name type="scientific">Monilinia fructigena</name>
    <dbReference type="NCBI Taxonomy" id="38457"/>
    <lineage>
        <taxon>Eukaryota</taxon>
        <taxon>Fungi</taxon>
        <taxon>Dikarya</taxon>
        <taxon>Ascomycota</taxon>
        <taxon>Pezizomycotina</taxon>
        <taxon>Leotiomycetes</taxon>
        <taxon>Helotiales</taxon>
        <taxon>Sclerotiniaceae</taxon>
        <taxon>Monilinia</taxon>
    </lineage>
</organism>
<dbReference type="GO" id="GO:0034599">
    <property type="term" value="P:cellular response to oxidative stress"/>
    <property type="evidence" value="ECO:0007669"/>
    <property type="project" value="TreeGrafter"/>
</dbReference>
<comment type="similarity">
    <text evidence="1 8">Belongs to the beta-class carbonic anhydrase family.</text>
</comment>
<evidence type="ECO:0000256" key="7">
    <source>
        <dbReference type="PIRSR" id="PIRSR601765-1"/>
    </source>
</evidence>
<evidence type="ECO:0000313" key="9">
    <source>
        <dbReference type="EMBL" id="RAL60219.1"/>
    </source>
</evidence>